<name>A0A165KSV7_9APHY</name>
<dbReference type="AlphaFoldDB" id="A0A165KSV7"/>
<sequence length="283" mass="31567">MTTAKIIYGTAWKKERTTDLVVRAVLSGFRAIDTAGQPKHYSEERVGEALEILQKQHSIKREDLWIQTKFTSLGGQDRTKPLPYNPSDPLPTQIQASVRNSLQNLRTSYLDSLLLHSPLSRITDTIVAWQTLIELQDAGTVRTIGVSNTYDVRVLERLEQETGRAVQVVQNRWFEGNVWDREVCRYCRERGIQYQSFWTLSGSPSLLAHPSLRAAAQAKHCTPAQALFRLAQLHGVTPLSGTTSAQHMREDVAAAEIDFAEELEGGKGAGAAVTDIVQLVWGE</sequence>
<dbReference type="InterPro" id="IPR023210">
    <property type="entry name" value="NADP_OxRdtase_dom"/>
</dbReference>
<dbReference type="InterPro" id="IPR036812">
    <property type="entry name" value="NAD(P)_OxRdtase_dom_sf"/>
</dbReference>
<dbReference type="OrthoDB" id="5357513at2759"/>
<feature type="domain" description="NADP-dependent oxidoreductase" evidence="1">
    <location>
        <begin position="12"/>
        <end position="238"/>
    </location>
</feature>
<dbReference type="GO" id="GO:0016491">
    <property type="term" value="F:oxidoreductase activity"/>
    <property type="evidence" value="ECO:0007669"/>
    <property type="project" value="InterPro"/>
</dbReference>
<accession>A0A165KSV7</accession>
<organism evidence="2 3">
    <name type="scientific">Daedalea quercina L-15889</name>
    <dbReference type="NCBI Taxonomy" id="1314783"/>
    <lineage>
        <taxon>Eukaryota</taxon>
        <taxon>Fungi</taxon>
        <taxon>Dikarya</taxon>
        <taxon>Basidiomycota</taxon>
        <taxon>Agaricomycotina</taxon>
        <taxon>Agaricomycetes</taxon>
        <taxon>Polyporales</taxon>
        <taxon>Fomitopsis</taxon>
    </lineage>
</organism>
<dbReference type="STRING" id="1314783.A0A165KSV7"/>
<dbReference type="Pfam" id="PF00248">
    <property type="entry name" value="Aldo_ket_red"/>
    <property type="match status" value="1"/>
</dbReference>
<keyword evidence="3" id="KW-1185">Reference proteome</keyword>
<reference evidence="2 3" key="1">
    <citation type="journal article" date="2016" name="Mol. Biol. Evol.">
        <title>Comparative Genomics of Early-Diverging Mushroom-Forming Fungi Provides Insights into the Origins of Lignocellulose Decay Capabilities.</title>
        <authorList>
            <person name="Nagy L.G."/>
            <person name="Riley R."/>
            <person name="Tritt A."/>
            <person name="Adam C."/>
            <person name="Daum C."/>
            <person name="Floudas D."/>
            <person name="Sun H."/>
            <person name="Yadav J.S."/>
            <person name="Pangilinan J."/>
            <person name="Larsson K.H."/>
            <person name="Matsuura K."/>
            <person name="Barry K."/>
            <person name="Labutti K."/>
            <person name="Kuo R."/>
            <person name="Ohm R.A."/>
            <person name="Bhattacharya S.S."/>
            <person name="Shirouzu T."/>
            <person name="Yoshinaga Y."/>
            <person name="Martin F.M."/>
            <person name="Grigoriev I.V."/>
            <person name="Hibbett D.S."/>
        </authorList>
    </citation>
    <scope>NUCLEOTIDE SEQUENCE [LARGE SCALE GENOMIC DNA]</scope>
    <source>
        <strain evidence="2 3">L-15889</strain>
    </source>
</reference>
<evidence type="ECO:0000313" key="2">
    <source>
        <dbReference type="EMBL" id="KZT63539.1"/>
    </source>
</evidence>
<protein>
    <submittedName>
        <fullName evidence="2">Aldo/keto reductase</fullName>
    </submittedName>
</protein>
<gene>
    <name evidence="2" type="ORF">DAEQUDRAFT_699954</name>
</gene>
<dbReference type="PANTHER" id="PTHR43827:SF8">
    <property type="entry name" value="ALDO_KETO REDUCTASE FAMILY PROTEIN"/>
    <property type="match status" value="1"/>
</dbReference>
<dbReference type="EMBL" id="KV429174">
    <property type="protein sequence ID" value="KZT63539.1"/>
    <property type="molecule type" value="Genomic_DNA"/>
</dbReference>
<dbReference type="PRINTS" id="PR00069">
    <property type="entry name" value="ALDKETRDTASE"/>
</dbReference>
<dbReference type="Gene3D" id="3.20.20.100">
    <property type="entry name" value="NADP-dependent oxidoreductase domain"/>
    <property type="match status" value="1"/>
</dbReference>
<dbReference type="Proteomes" id="UP000076727">
    <property type="component" value="Unassembled WGS sequence"/>
</dbReference>
<dbReference type="PANTHER" id="PTHR43827">
    <property type="entry name" value="2,5-DIKETO-D-GLUCONIC ACID REDUCTASE"/>
    <property type="match status" value="1"/>
</dbReference>
<proteinExistence type="predicted"/>
<dbReference type="CDD" id="cd19071">
    <property type="entry name" value="AKR_AKR1-5-like"/>
    <property type="match status" value="1"/>
</dbReference>
<dbReference type="InterPro" id="IPR020471">
    <property type="entry name" value="AKR"/>
</dbReference>
<evidence type="ECO:0000259" key="1">
    <source>
        <dbReference type="Pfam" id="PF00248"/>
    </source>
</evidence>
<dbReference type="SUPFAM" id="SSF51430">
    <property type="entry name" value="NAD(P)-linked oxidoreductase"/>
    <property type="match status" value="1"/>
</dbReference>
<evidence type="ECO:0000313" key="3">
    <source>
        <dbReference type="Proteomes" id="UP000076727"/>
    </source>
</evidence>